<dbReference type="PANTHER" id="PTHR13710:SF155">
    <property type="entry name" value="ATP-DEPENDENT DNA HELICASE Q-LIKE 3"/>
    <property type="match status" value="1"/>
</dbReference>
<evidence type="ECO:0000256" key="6">
    <source>
        <dbReference type="ARBA" id="ARBA00034617"/>
    </source>
</evidence>
<comment type="subcellular location">
    <subcellularLocation>
        <location evidence="7">Nucleus</location>
    </subcellularLocation>
</comment>
<dbReference type="SMART" id="SM00487">
    <property type="entry name" value="DEXDc"/>
    <property type="match status" value="1"/>
</dbReference>
<keyword evidence="7" id="KW-0539">Nucleus</keyword>
<evidence type="ECO:0000256" key="2">
    <source>
        <dbReference type="ARBA" id="ARBA00022741"/>
    </source>
</evidence>
<dbReference type="SUPFAM" id="SSF52540">
    <property type="entry name" value="P-loop containing nucleoside triphosphate hydrolases"/>
    <property type="match status" value="1"/>
</dbReference>
<evidence type="ECO:0000256" key="5">
    <source>
        <dbReference type="ARBA" id="ARBA00022840"/>
    </source>
</evidence>
<dbReference type="InterPro" id="IPR032284">
    <property type="entry name" value="RecQ_Zn-bd"/>
</dbReference>
<evidence type="ECO:0000256" key="3">
    <source>
        <dbReference type="ARBA" id="ARBA00022801"/>
    </source>
</evidence>
<name>A0A7S3UBU6_9CHLO</name>
<keyword evidence="3 7" id="KW-0378">Hydrolase</keyword>
<dbReference type="EC" id="5.6.2.4" evidence="7"/>
<evidence type="ECO:0000259" key="10">
    <source>
        <dbReference type="PROSITE" id="PS51194"/>
    </source>
</evidence>
<dbReference type="GO" id="GO:0000724">
    <property type="term" value="P:double-strand break repair via homologous recombination"/>
    <property type="evidence" value="ECO:0007669"/>
    <property type="project" value="TreeGrafter"/>
</dbReference>
<dbReference type="CDD" id="cd17920">
    <property type="entry name" value="DEXHc_RecQ"/>
    <property type="match status" value="1"/>
</dbReference>
<evidence type="ECO:0000256" key="8">
    <source>
        <dbReference type="SAM" id="MobiDB-lite"/>
    </source>
</evidence>
<keyword evidence="4 7" id="KW-0347">Helicase</keyword>
<keyword evidence="2 7" id="KW-0547">Nucleotide-binding</keyword>
<sequence>MDPFHRAESLLMKHWNVKEMRDGQKRAVEAFLERKDALVVLPTGGGKSLCYQLPALMCRPSVNLVVSPLISLCKDQMDSCRQMDIPAAAWNGQLSRTEKEEILAKLQAEEPKVCLLYVTPEGLQSNQLLEVLKGIYRRDLLRCCIVDESHCAYCWGHDFRPAYLRICDLRDHFPKIHFQALTATATEKARQGIVEALKLVDPIIIERSFNRPELEYTVRYKDFIDKERGPSGSIDDLAELVCMKKGSGIVYCRTRDTCEKLAEQLADRGVIAYAYHAGMSSTRRLKAQQYWVCSDEDVIVATIAFGMGINKPDVRYVIHWNCPATLENLAQESGRAGRDGQPASSVVYAGLEDLEDLCKLQGSNRESVQKVYQYCSSNSCRRAALLRHFGEERSCGPGDLPCDICAGEEGSKRSSIKFASLAETGTATSPVRPSCKEREPAPVLPTKPLLKPRFPPRRAITKSTTILQGTKLPSQPGYRVPGLRKKKVLKESN</sequence>
<dbReference type="FunFam" id="3.40.50.300:FF:001389">
    <property type="entry name" value="ATP-dependent DNA helicase RecQ"/>
    <property type="match status" value="1"/>
</dbReference>
<dbReference type="GO" id="GO:0005737">
    <property type="term" value="C:cytoplasm"/>
    <property type="evidence" value="ECO:0007669"/>
    <property type="project" value="TreeGrafter"/>
</dbReference>
<gene>
    <name evidence="11" type="ORF">PSAL00342_LOCUS3488</name>
</gene>
<dbReference type="Pfam" id="PF00270">
    <property type="entry name" value="DEAD"/>
    <property type="match status" value="1"/>
</dbReference>
<feature type="region of interest" description="Disordered" evidence="8">
    <location>
        <begin position="424"/>
        <end position="493"/>
    </location>
</feature>
<evidence type="ECO:0000256" key="1">
    <source>
        <dbReference type="ARBA" id="ARBA00005446"/>
    </source>
</evidence>
<feature type="compositionally biased region" description="Polar residues" evidence="8">
    <location>
        <begin position="461"/>
        <end position="473"/>
    </location>
</feature>
<dbReference type="GO" id="GO:0003676">
    <property type="term" value="F:nucleic acid binding"/>
    <property type="evidence" value="ECO:0007669"/>
    <property type="project" value="InterPro"/>
</dbReference>
<dbReference type="PANTHER" id="PTHR13710">
    <property type="entry name" value="DNA HELICASE RECQ FAMILY MEMBER"/>
    <property type="match status" value="1"/>
</dbReference>
<dbReference type="Pfam" id="PF00271">
    <property type="entry name" value="Helicase_C"/>
    <property type="match status" value="1"/>
</dbReference>
<feature type="compositionally biased region" description="Basic residues" evidence="8">
    <location>
        <begin position="482"/>
        <end position="493"/>
    </location>
</feature>
<keyword evidence="5 7" id="KW-0067">ATP-binding</keyword>
<evidence type="ECO:0000259" key="9">
    <source>
        <dbReference type="PROSITE" id="PS51192"/>
    </source>
</evidence>
<dbReference type="Pfam" id="PF16124">
    <property type="entry name" value="RecQ_Zn_bind"/>
    <property type="match status" value="1"/>
</dbReference>
<dbReference type="SMART" id="SM00490">
    <property type="entry name" value="HELICc"/>
    <property type="match status" value="1"/>
</dbReference>
<comment type="catalytic activity">
    <reaction evidence="6 7">
        <text>Couples ATP hydrolysis with the unwinding of duplex DNA by translocating in the 3'-5' direction.</text>
        <dbReference type="EC" id="5.6.2.4"/>
    </reaction>
</comment>
<proteinExistence type="inferred from homology"/>
<organism evidence="11">
    <name type="scientific">Picocystis salinarum</name>
    <dbReference type="NCBI Taxonomy" id="88271"/>
    <lineage>
        <taxon>Eukaryota</taxon>
        <taxon>Viridiplantae</taxon>
        <taxon>Chlorophyta</taxon>
        <taxon>Picocystophyceae</taxon>
        <taxon>Picocystales</taxon>
        <taxon>Picocystaceae</taxon>
        <taxon>Picocystis</taxon>
    </lineage>
</organism>
<dbReference type="NCBIfam" id="TIGR00614">
    <property type="entry name" value="recQ_fam"/>
    <property type="match status" value="1"/>
</dbReference>
<dbReference type="GO" id="GO:0005694">
    <property type="term" value="C:chromosome"/>
    <property type="evidence" value="ECO:0007669"/>
    <property type="project" value="TreeGrafter"/>
</dbReference>
<accession>A0A7S3UBU6</accession>
<evidence type="ECO:0000256" key="4">
    <source>
        <dbReference type="ARBA" id="ARBA00022806"/>
    </source>
</evidence>
<dbReference type="GO" id="GO:0043138">
    <property type="term" value="F:3'-5' DNA helicase activity"/>
    <property type="evidence" value="ECO:0007669"/>
    <property type="project" value="UniProtKB-EC"/>
</dbReference>
<dbReference type="EMBL" id="HBIS01003848">
    <property type="protein sequence ID" value="CAE0609669.1"/>
    <property type="molecule type" value="Transcribed_RNA"/>
</dbReference>
<dbReference type="GO" id="GO:0009378">
    <property type="term" value="F:four-way junction helicase activity"/>
    <property type="evidence" value="ECO:0007669"/>
    <property type="project" value="TreeGrafter"/>
</dbReference>
<dbReference type="InterPro" id="IPR001650">
    <property type="entry name" value="Helicase_C-like"/>
</dbReference>
<dbReference type="InterPro" id="IPR014001">
    <property type="entry name" value="Helicase_ATP-bd"/>
</dbReference>
<feature type="domain" description="Helicase ATP-binding" evidence="9">
    <location>
        <begin position="28"/>
        <end position="203"/>
    </location>
</feature>
<evidence type="ECO:0000256" key="7">
    <source>
        <dbReference type="RuleBase" id="RU364117"/>
    </source>
</evidence>
<dbReference type="Gene3D" id="3.40.50.300">
    <property type="entry name" value="P-loop containing nucleotide triphosphate hydrolases"/>
    <property type="match status" value="2"/>
</dbReference>
<reference evidence="11" key="1">
    <citation type="submission" date="2021-01" db="EMBL/GenBank/DDBJ databases">
        <authorList>
            <person name="Corre E."/>
            <person name="Pelletier E."/>
            <person name="Niang G."/>
            <person name="Scheremetjew M."/>
            <person name="Finn R."/>
            <person name="Kale V."/>
            <person name="Holt S."/>
            <person name="Cochrane G."/>
            <person name="Meng A."/>
            <person name="Brown T."/>
            <person name="Cohen L."/>
        </authorList>
    </citation>
    <scope>NUCLEOTIDE SEQUENCE</scope>
    <source>
        <strain evidence="11">CCMP1897</strain>
    </source>
</reference>
<protein>
    <recommendedName>
        <fullName evidence="7">ATP-dependent DNA helicase</fullName>
        <ecNumber evidence="7">5.6.2.4</ecNumber>
    </recommendedName>
</protein>
<comment type="similarity">
    <text evidence="1 7">Belongs to the helicase family. RecQ subfamily.</text>
</comment>
<dbReference type="AlphaFoldDB" id="A0A7S3UBU6"/>
<dbReference type="GO" id="GO:0005634">
    <property type="term" value="C:nucleus"/>
    <property type="evidence" value="ECO:0007669"/>
    <property type="project" value="UniProtKB-SubCell"/>
</dbReference>
<evidence type="ECO:0000313" key="11">
    <source>
        <dbReference type="EMBL" id="CAE0609669.1"/>
    </source>
</evidence>
<dbReference type="InterPro" id="IPR004589">
    <property type="entry name" value="DNA_helicase_ATP-dep_RecQ"/>
</dbReference>
<dbReference type="PROSITE" id="PS51194">
    <property type="entry name" value="HELICASE_CTER"/>
    <property type="match status" value="1"/>
</dbReference>
<dbReference type="GO" id="GO:0005524">
    <property type="term" value="F:ATP binding"/>
    <property type="evidence" value="ECO:0007669"/>
    <property type="project" value="UniProtKB-KW"/>
</dbReference>
<comment type="catalytic activity">
    <reaction evidence="7">
        <text>ATP + H2O = ADP + phosphate + H(+)</text>
        <dbReference type="Rhea" id="RHEA:13065"/>
        <dbReference type="ChEBI" id="CHEBI:15377"/>
        <dbReference type="ChEBI" id="CHEBI:15378"/>
        <dbReference type="ChEBI" id="CHEBI:30616"/>
        <dbReference type="ChEBI" id="CHEBI:43474"/>
        <dbReference type="ChEBI" id="CHEBI:456216"/>
    </reaction>
</comment>
<dbReference type="InterPro" id="IPR027417">
    <property type="entry name" value="P-loop_NTPase"/>
</dbReference>
<dbReference type="GO" id="GO:0016787">
    <property type="term" value="F:hydrolase activity"/>
    <property type="evidence" value="ECO:0007669"/>
    <property type="project" value="UniProtKB-KW"/>
</dbReference>
<feature type="domain" description="Helicase C-terminal" evidence="10">
    <location>
        <begin position="233"/>
        <end position="379"/>
    </location>
</feature>
<dbReference type="InterPro" id="IPR011545">
    <property type="entry name" value="DEAD/DEAH_box_helicase_dom"/>
</dbReference>
<dbReference type="PROSITE" id="PS51192">
    <property type="entry name" value="HELICASE_ATP_BIND_1"/>
    <property type="match status" value="1"/>
</dbReference>